<reference evidence="3" key="1">
    <citation type="journal article" date="2019" name="Int. J. Syst. Evol. Microbiol.">
        <title>The Global Catalogue of Microorganisms (GCM) 10K type strain sequencing project: providing services to taxonomists for standard genome sequencing and annotation.</title>
        <authorList>
            <consortium name="The Broad Institute Genomics Platform"/>
            <consortium name="The Broad Institute Genome Sequencing Center for Infectious Disease"/>
            <person name="Wu L."/>
            <person name="Ma J."/>
        </authorList>
    </citation>
    <scope>NUCLEOTIDE SEQUENCE [LARGE SCALE GENOMIC DNA]</scope>
    <source>
        <strain evidence="3">JCM 7356</strain>
    </source>
</reference>
<evidence type="ECO:0000259" key="1">
    <source>
        <dbReference type="Pfam" id="PF00561"/>
    </source>
</evidence>
<organism evidence="2 3">
    <name type="scientific">Kitasatospora cystarginea</name>
    <dbReference type="NCBI Taxonomy" id="58350"/>
    <lineage>
        <taxon>Bacteria</taxon>
        <taxon>Bacillati</taxon>
        <taxon>Actinomycetota</taxon>
        <taxon>Actinomycetes</taxon>
        <taxon>Kitasatosporales</taxon>
        <taxon>Streptomycetaceae</taxon>
        <taxon>Kitasatospora</taxon>
    </lineage>
</organism>
<dbReference type="Proteomes" id="UP001500305">
    <property type="component" value="Unassembled WGS sequence"/>
</dbReference>
<dbReference type="RefSeq" id="WP_344636861.1">
    <property type="nucleotide sequence ID" value="NZ_BAAATR010000011.1"/>
</dbReference>
<feature type="domain" description="AB hydrolase-1" evidence="1">
    <location>
        <begin position="67"/>
        <end position="175"/>
    </location>
</feature>
<gene>
    <name evidence="2" type="ORF">GCM10010430_30070</name>
</gene>
<sequence length="360" mass="39746">MFGIALAASAALATPVAGALGYRRIRQARNARLMRIDTQNGIDERGFVRIGGLDHWISIRGEDLGNPVMLEIHGGPGASNAPYGARTRAWEKHFTIVRWDMRGTSKTLGRTGVDGQGELSFDRLYQDALEVTRHALARLGVDQVILVANSFGSVFGLRLARRHPELYSAYVGTDQNINDGVLDDSVRQALLARLRAAGKSKDVAVVERMGPDRTAWTAEQFSAYAKLVVTSDPLTFDTMKTVVVRSLLFSPLHSLRDVKYFFKGMKLSEQIVPATAAFDDWADGTTFDLPFFIFQGDQDVLTAPELAKRFFDDVQAPVKDFALIRGAAHFASFRQPEQFLDLMLTKVRPVVTGRRSVAVG</sequence>
<dbReference type="SUPFAM" id="SSF53474">
    <property type="entry name" value="alpha/beta-Hydrolases"/>
    <property type="match status" value="1"/>
</dbReference>
<keyword evidence="3" id="KW-1185">Reference proteome</keyword>
<keyword evidence="2" id="KW-0378">Hydrolase</keyword>
<dbReference type="EMBL" id="BAAATR010000011">
    <property type="protein sequence ID" value="GAA2246100.1"/>
    <property type="molecule type" value="Genomic_DNA"/>
</dbReference>
<protein>
    <submittedName>
        <fullName evidence="2">Alpha/beta hydrolase</fullName>
    </submittedName>
</protein>
<dbReference type="Pfam" id="PF00561">
    <property type="entry name" value="Abhydrolase_1"/>
    <property type="match status" value="1"/>
</dbReference>
<dbReference type="Gene3D" id="3.40.50.1820">
    <property type="entry name" value="alpha/beta hydrolase"/>
    <property type="match status" value="1"/>
</dbReference>
<dbReference type="InterPro" id="IPR000073">
    <property type="entry name" value="AB_hydrolase_1"/>
</dbReference>
<comment type="caution">
    <text evidence="2">The sequence shown here is derived from an EMBL/GenBank/DDBJ whole genome shotgun (WGS) entry which is preliminary data.</text>
</comment>
<dbReference type="GO" id="GO:0016787">
    <property type="term" value="F:hydrolase activity"/>
    <property type="evidence" value="ECO:0007669"/>
    <property type="project" value="UniProtKB-KW"/>
</dbReference>
<name>A0ABP5QWI3_9ACTN</name>
<evidence type="ECO:0000313" key="3">
    <source>
        <dbReference type="Proteomes" id="UP001500305"/>
    </source>
</evidence>
<accession>A0ABP5QWI3</accession>
<dbReference type="InterPro" id="IPR029058">
    <property type="entry name" value="AB_hydrolase_fold"/>
</dbReference>
<proteinExistence type="predicted"/>
<evidence type="ECO:0000313" key="2">
    <source>
        <dbReference type="EMBL" id="GAA2246100.1"/>
    </source>
</evidence>